<keyword evidence="4" id="KW-1185">Reference proteome</keyword>
<evidence type="ECO:0000256" key="1">
    <source>
        <dbReference type="SAM" id="Phobius"/>
    </source>
</evidence>
<dbReference type="EnsemblMetazoa" id="tetur15g02940.1">
    <property type="protein sequence ID" value="tetur15g02940.1"/>
    <property type="gene ID" value="tetur15g02940"/>
</dbReference>
<dbReference type="EMBL" id="CAEY01000249">
    <property type="status" value="NOT_ANNOTATED_CDS"/>
    <property type="molecule type" value="Genomic_DNA"/>
</dbReference>
<evidence type="ECO:0008006" key="5">
    <source>
        <dbReference type="Google" id="ProtNLM"/>
    </source>
</evidence>
<keyword evidence="1" id="KW-0812">Transmembrane</keyword>
<name>T1KMU7_TETUR</name>
<protein>
    <recommendedName>
        <fullName evidence="5">Resistance to inhibitors of cholinesterase protein 3 N-terminal domain-containing protein</fullName>
    </recommendedName>
</protein>
<feature type="chain" id="PRO_5004581569" description="Resistance to inhibitors of cholinesterase protein 3 N-terminal domain-containing protein" evidence="2">
    <location>
        <begin position="19"/>
        <end position="206"/>
    </location>
</feature>
<reference evidence="3" key="2">
    <citation type="submission" date="2015-06" db="UniProtKB">
        <authorList>
            <consortium name="EnsemblMetazoa"/>
        </authorList>
    </citation>
    <scope>IDENTIFICATION</scope>
</reference>
<reference evidence="4" key="1">
    <citation type="submission" date="2011-08" db="EMBL/GenBank/DDBJ databases">
        <authorList>
            <person name="Rombauts S."/>
        </authorList>
    </citation>
    <scope>NUCLEOTIDE SEQUENCE</scope>
    <source>
        <strain evidence="4">London</strain>
    </source>
</reference>
<evidence type="ECO:0000313" key="4">
    <source>
        <dbReference type="Proteomes" id="UP000015104"/>
    </source>
</evidence>
<evidence type="ECO:0000256" key="2">
    <source>
        <dbReference type="SAM" id="SignalP"/>
    </source>
</evidence>
<sequence length="206" mass="23436">MVPFQWIFLLTTIPWVYCDNGSSVDNNLTTRNAESDQQPVKQNYQPIVNSESLRPLIVQRYPYLVPDERVYQPYVYKAPTGIKYPSWPAPVPWPPKYPPAKPEEDKEQLEKSFLKVMYPAIIIFALGSFFIPLLIIYNYKGIYGFGAGGGPIGGCGCVKKEGKHERSRLGRSHFIVNLINLMVTIEKALSEVEQKFMTGKNEQSQS</sequence>
<organism evidence="3 4">
    <name type="scientific">Tetranychus urticae</name>
    <name type="common">Two-spotted spider mite</name>
    <dbReference type="NCBI Taxonomy" id="32264"/>
    <lineage>
        <taxon>Eukaryota</taxon>
        <taxon>Metazoa</taxon>
        <taxon>Ecdysozoa</taxon>
        <taxon>Arthropoda</taxon>
        <taxon>Chelicerata</taxon>
        <taxon>Arachnida</taxon>
        <taxon>Acari</taxon>
        <taxon>Acariformes</taxon>
        <taxon>Trombidiformes</taxon>
        <taxon>Prostigmata</taxon>
        <taxon>Eleutherengona</taxon>
        <taxon>Raphignathae</taxon>
        <taxon>Tetranychoidea</taxon>
        <taxon>Tetranychidae</taxon>
        <taxon>Tetranychus</taxon>
    </lineage>
</organism>
<feature type="transmembrane region" description="Helical" evidence="1">
    <location>
        <begin position="116"/>
        <end position="137"/>
    </location>
</feature>
<keyword evidence="1" id="KW-1133">Transmembrane helix</keyword>
<dbReference type="Proteomes" id="UP000015104">
    <property type="component" value="Unassembled WGS sequence"/>
</dbReference>
<feature type="signal peptide" evidence="2">
    <location>
        <begin position="1"/>
        <end position="18"/>
    </location>
</feature>
<proteinExistence type="predicted"/>
<dbReference type="AlphaFoldDB" id="T1KMU7"/>
<keyword evidence="2" id="KW-0732">Signal</keyword>
<evidence type="ECO:0000313" key="3">
    <source>
        <dbReference type="EnsemblMetazoa" id="tetur15g02940.1"/>
    </source>
</evidence>
<dbReference type="HOGENOM" id="CLU_1333462_0_0_1"/>
<keyword evidence="1" id="KW-0472">Membrane</keyword>
<accession>T1KMU7</accession>